<evidence type="ECO:0000256" key="4">
    <source>
        <dbReference type="ARBA" id="ARBA00022833"/>
    </source>
</evidence>
<dbReference type="GO" id="GO:0005634">
    <property type="term" value="C:nucleus"/>
    <property type="evidence" value="ECO:0007669"/>
    <property type="project" value="UniProtKB-SubCell"/>
</dbReference>
<dbReference type="InterPro" id="IPR058939">
    <property type="entry name" value="Mtase_EDM2"/>
</dbReference>
<evidence type="ECO:0000256" key="3">
    <source>
        <dbReference type="ARBA" id="ARBA00022771"/>
    </source>
</evidence>
<reference evidence="8" key="1">
    <citation type="submission" date="2021-01" db="UniProtKB">
        <authorList>
            <consortium name="EnsemblPlants"/>
        </authorList>
    </citation>
    <scope>IDENTIFICATION</scope>
</reference>
<dbReference type="InterPro" id="IPR055198">
    <property type="entry name" value="NSD_PHD"/>
</dbReference>
<feature type="compositionally biased region" description="Basic and acidic residues" evidence="6">
    <location>
        <begin position="930"/>
        <end position="941"/>
    </location>
</feature>
<keyword evidence="5" id="KW-0539">Nucleus</keyword>
<feature type="compositionally biased region" description="Basic and acidic residues" evidence="6">
    <location>
        <begin position="982"/>
        <end position="994"/>
    </location>
</feature>
<dbReference type="GO" id="GO:0006355">
    <property type="term" value="P:regulation of DNA-templated transcription"/>
    <property type="evidence" value="ECO:0007669"/>
    <property type="project" value="EnsemblPlants"/>
</dbReference>
<dbReference type="GO" id="GO:0007165">
    <property type="term" value="P:signal transduction"/>
    <property type="evidence" value="ECO:0007669"/>
    <property type="project" value="EnsemblPlants"/>
</dbReference>
<dbReference type="GO" id="GO:0043565">
    <property type="term" value="F:sequence-specific DNA binding"/>
    <property type="evidence" value="ECO:0007669"/>
    <property type="project" value="EnsemblPlants"/>
</dbReference>
<dbReference type="AlphaFoldDB" id="A0A7N0U252"/>
<dbReference type="GO" id="GO:0032991">
    <property type="term" value="C:protein-containing complex"/>
    <property type="evidence" value="ECO:0007669"/>
    <property type="project" value="EnsemblPlants"/>
</dbReference>
<keyword evidence="4" id="KW-0862">Zinc</keyword>
<feature type="domain" description="Zinc finger PHD-type" evidence="7">
    <location>
        <begin position="222"/>
        <end position="277"/>
    </location>
</feature>
<dbReference type="PANTHER" id="PTHR46235">
    <property type="entry name" value="PHD FINGER-CONTAINING PROTEIN DDB_G0268158"/>
    <property type="match status" value="1"/>
</dbReference>
<feature type="domain" description="Zinc finger PHD-type" evidence="7">
    <location>
        <begin position="282"/>
        <end position="348"/>
    </location>
</feature>
<dbReference type="InterPro" id="IPR013083">
    <property type="entry name" value="Znf_RING/FYVE/PHD"/>
</dbReference>
<keyword evidence="2" id="KW-0479">Metal-binding</keyword>
<dbReference type="PANTHER" id="PTHR46235:SF3">
    <property type="entry name" value="PHD FINGER-CONTAINING PROTEIN DDB_G0268158"/>
    <property type="match status" value="1"/>
</dbReference>
<dbReference type="GO" id="GO:0050832">
    <property type="term" value="P:defense response to fungus"/>
    <property type="evidence" value="ECO:0007669"/>
    <property type="project" value="EnsemblPlants"/>
</dbReference>
<feature type="compositionally biased region" description="Polar residues" evidence="6">
    <location>
        <begin position="1241"/>
        <end position="1254"/>
    </location>
</feature>
<dbReference type="Gene3D" id="3.30.40.10">
    <property type="entry name" value="Zinc/RING finger domain, C3HC4 (zinc finger)"/>
    <property type="match status" value="2"/>
</dbReference>
<dbReference type="InterPro" id="IPR001965">
    <property type="entry name" value="Znf_PHD"/>
</dbReference>
<feature type="compositionally biased region" description="Polar residues" evidence="6">
    <location>
        <begin position="1198"/>
        <end position="1213"/>
    </location>
</feature>
<dbReference type="GO" id="GO:0000792">
    <property type="term" value="C:heterochromatin"/>
    <property type="evidence" value="ECO:0007669"/>
    <property type="project" value="EnsemblPlants"/>
</dbReference>
<evidence type="ECO:0000259" key="7">
    <source>
        <dbReference type="SMART" id="SM00249"/>
    </source>
</evidence>
<feature type="compositionally biased region" description="Low complexity" evidence="6">
    <location>
        <begin position="1219"/>
        <end position="1231"/>
    </location>
</feature>
<dbReference type="GO" id="GO:2000024">
    <property type="term" value="P:regulation of leaf development"/>
    <property type="evidence" value="ECO:0007669"/>
    <property type="project" value="EnsemblPlants"/>
</dbReference>
<evidence type="ECO:0000256" key="5">
    <source>
        <dbReference type="ARBA" id="ARBA00023242"/>
    </source>
</evidence>
<dbReference type="GO" id="GO:0031452">
    <property type="term" value="P:negative regulation of heterochromatin formation"/>
    <property type="evidence" value="ECO:0007669"/>
    <property type="project" value="EnsemblPlants"/>
</dbReference>
<dbReference type="GO" id="GO:0062072">
    <property type="term" value="F:histone H3K9me2/3 reader activity"/>
    <property type="evidence" value="ECO:0007669"/>
    <property type="project" value="EnsemblPlants"/>
</dbReference>
<organism evidence="8 9">
    <name type="scientific">Kalanchoe fedtschenkoi</name>
    <name type="common">Lavender scallops</name>
    <name type="synonym">South American air plant</name>
    <dbReference type="NCBI Taxonomy" id="63787"/>
    <lineage>
        <taxon>Eukaryota</taxon>
        <taxon>Viridiplantae</taxon>
        <taxon>Streptophyta</taxon>
        <taxon>Embryophyta</taxon>
        <taxon>Tracheophyta</taxon>
        <taxon>Spermatophyta</taxon>
        <taxon>Magnoliopsida</taxon>
        <taxon>eudicotyledons</taxon>
        <taxon>Gunneridae</taxon>
        <taxon>Pentapetalae</taxon>
        <taxon>Saxifragales</taxon>
        <taxon>Crassulaceae</taxon>
        <taxon>Kalanchoe</taxon>
    </lineage>
</organism>
<dbReference type="GO" id="GO:0060147">
    <property type="term" value="P:regulation of post-transcriptional gene silencing"/>
    <property type="evidence" value="ECO:0007669"/>
    <property type="project" value="EnsemblPlants"/>
</dbReference>
<dbReference type="EnsemblPlants" id="Kaladp0051s0055.1.v1.1">
    <property type="protein sequence ID" value="Kaladp0051s0055.1.v1.1"/>
    <property type="gene ID" value="Kaladp0051s0055.v1.1"/>
</dbReference>
<dbReference type="CDD" id="cd15565">
    <property type="entry name" value="PHD2_NSD"/>
    <property type="match status" value="1"/>
</dbReference>
<dbReference type="GO" id="GO:1902290">
    <property type="term" value="P:positive regulation of defense response to oomycetes"/>
    <property type="evidence" value="ECO:0007669"/>
    <property type="project" value="EnsemblPlants"/>
</dbReference>
<evidence type="ECO:0000256" key="2">
    <source>
        <dbReference type="ARBA" id="ARBA00022723"/>
    </source>
</evidence>
<feature type="region of interest" description="Disordered" evidence="6">
    <location>
        <begin position="905"/>
        <end position="1070"/>
    </location>
</feature>
<dbReference type="GO" id="GO:0141005">
    <property type="term" value="P:transposable element silencing by heterochromatin formation"/>
    <property type="evidence" value="ECO:0007669"/>
    <property type="project" value="EnsemblPlants"/>
</dbReference>
<proteinExistence type="predicted"/>
<sequence length="1254" mass="141272">MPSSDDEDETVPHAVLNYHLVDGNDEPVSFATLPVQWSGDVTLNGEASNIFLHGTSHDGLQKIYKQVTAWKFDLSFANPEISVYSKDRNWIKLVKPRKSFETIIRTILITVQCLHFLKHHPDASKKILWDNLAKVFSLYELRPSENDLVDHVSLITEAFKRDEILSKSEVLDSFLKEKPKKRKDLDEVVPTASMSAFIVDNIDDVVDGAEEDESEEEDYDSVCSFCDNGGELLCCEGSCMRSFHPTVEAGSESLCVSLGLTPEQVEGMPTFYCQNCQDQKHQCFFCGTLGSSNKAAGAEVFRCVKATCGRFYHPKCVSKLLHREDEAAAQQLEGEISNGKSFTCPLHRCLICKMEENKKEKDLQFAVCRRCPKAYHRKCLPRKIGFEDDEDKGIIQRAWEGLMPNRILIYCLRHEINDELGTPERNHIKFSSIEEKRKKRMSELSSSREKLIPSRKISNPATSPREVTDIKARSQAKPLHSSVKVGSVSKKVDNVSSGSNPLKRVKGTGATKKFARGPVRSVTEKVDKTSTAVGNKMSLGDQLFEFYSRSGMHEEVVAEKAVVQKEQTPDYQLDADSEKRVKDLMKASMSAVTMEQILKRHKGPSTHSYFSREAFDKNITQGKVEAAVEAVRSALEKLESGASVREAKDICEPRVLTNVVKWKDKLKVYLAPFLHGMRYTSFGRHFTKVDKLEQIVDRLHWYVRSGDMVVDFCCGSNDFSCILKRKLDETGKKCSFKNFDIIQAKNDFNFEQKDWFEVTAKELAPGSQLIMGLNPPFGVKASLANKFIDKALEFKPKLLILIVPPETQRLDEKKTPYDLVWEDVELLSGKSFYLPGSVDENDKQLDDWNVTAPPLYLWSRPDWTSSTKAIAHKHGHLPRIQNQGQENSVQNPASEAVPMQIEELEEPASRRVTTNPGLKKPSPHNYGGHTDGRKEYRDDSTKVWGRGQSEEGSKDLSSRKDSWDKSRRSSSGKGQYEEWIGDQDRVKAQSEEPRGGATSEQHNNGRSVRSDRQTSNRTPHLDRSSYERHPPREHRSALDGYRPGFEREHSGQAPFGFQPDMPGSGAPYEPPGFGTMDADITHDMARLYSYNDRMFSPGPDGLGYSPYVNEISGRRETEMRSLIQNYGRQEPDPFAIHDNYMPNHEPGYNHFSSLPSAAYNNFSTSAANTSYNRLSTSAMERYAPRLDELNHPRAINGGLNNPHPSLGTRSSSVYDPRRTGPQPQRRPSPGSLGFAYGNPQAFAQSSSSGGWIDD</sequence>
<dbReference type="InterPro" id="IPR022702">
    <property type="entry name" value="Cytosine_MeTrfase1_RFD"/>
</dbReference>
<feature type="compositionally biased region" description="Basic and acidic residues" evidence="6">
    <location>
        <begin position="1008"/>
        <end position="1037"/>
    </location>
</feature>
<dbReference type="GO" id="GO:0010440">
    <property type="term" value="P:stomatal lineage progression"/>
    <property type="evidence" value="ECO:0007669"/>
    <property type="project" value="EnsemblPlants"/>
</dbReference>
<dbReference type="Gramene" id="Kaladp0051s0055.1.v1.1">
    <property type="protein sequence ID" value="Kaladp0051s0055.1.v1.1"/>
    <property type="gene ID" value="Kaladp0051s0055.v1.1"/>
</dbReference>
<dbReference type="Pfam" id="PF22908">
    <property type="entry name" value="PHD_NSD"/>
    <property type="match status" value="1"/>
</dbReference>
<dbReference type="Proteomes" id="UP000594263">
    <property type="component" value="Unplaced"/>
</dbReference>
<evidence type="ECO:0000256" key="6">
    <source>
        <dbReference type="SAM" id="MobiDB-lite"/>
    </source>
</evidence>
<keyword evidence="9" id="KW-1185">Reference proteome</keyword>
<dbReference type="Pfam" id="PF12047">
    <property type="entry name" value="DNMT1-RFD"/>
    <property type="match status" value="1"/>
</dbReference>
<protein>
    <recommendedName>
        <fullName evidence="7">Zinc finger PHD-type domain-containing protein</fullName>
    </recommendedName>
</protein>
<dbReference type="OMA" id="NIWIKLE"/>
<evidence type="ECO:0000313" key="9">
    <source>
        <dbReference type="Proteomes" id="UP000594263"/>
    </source>
</evidence>
<evidence type="ECO:0000313" key="8">
    <source>
        <dbReference type="EnsemblPlants" id="Kaladp0051s0055.1.v1.1"/>
    </source>
</evidence>
<feature type="compositionally biased region" description="Polar residues" evidence="6">
    <location>
        <begin position="998"/>
        <end position="1007"/>
    </location>
</feature>
<evidence type="ECO:0000256" key="1">
    <source>
        <dbReference type="ARBA" id="ARBA00004123"/>
    </source>
</evidence>
<feature type="domain" description="Zinc finger PHD-type" evidence="7">
    <location>
        <begin position="349"/>
        <end position="415"/>
    </location>
</feature>
<keyword evidence="3" id="KW-0863">Zinc-finger</keyword>
<dbReference type="GO" id="GO:0008270">
    <property type="term" value="F:zinc ion binding"/>
    <property type="evidence" value="ECO:0007669"/>
    <property type="project" value="UniProtKB-KW"/>
</dbReference>
<dbReference type="GO" id="GO:0009911">
    <property type="term" value="P:positive regulation of flower development"/>
    <property type="evidence" value="ECO:0007669"/>
    <property type="project" value="EnsemblPlants"/>
</dbReference>
<dbReference type="GO" id="GO:0090436">
    <property type="term" value="P:leaf pavement cell development"/>
    <property type="evidence" value="ECO:0007669"/>
    <property type="project" value="EnsemblPlants"/>
</dbReference>
<dbReference type="Pfam" id="PF26055">
    <property type="entry name" value="Mtase_EDM2"/>
    <property type="match status" value="1"/>
</dbReference>
<feature type="region of interest" description="Disordered" evidence="6">
    <location>
        <begin position="436"/>
        <end position="484"/>
    </location>
</feature>
<accession>A0A7N0U252</accession>
<dbReference type="GO" id="GO:0010228">
    <property type="term" value="P:vegetative to reproductive phase transition of meristem"/>
    <property type="evidence" value="ECO:0007669"/>
    <property type="project" value="EnsemblPlants"/>
</dbReference>
<feature type="compositionally biased region" description="Basic and acidic residues" evidence="6">
    <location>
        <begin position="948"/>
        <end position="967"/>
    </location>
</feature>
<comment type="subcellular location">
    <subcellularLocation>
        <location evidence="1">Nucleus</location>
    </subcellularLocation>
</comment>
<dbReference type="CDD" id="cd15566">
    <property type="entry name" value="PHD3_NSD"/>
    <property type="match status" value="1"/>
</dbReference>
<name>A0A7N0U252_KALFE</name>
<feature type="region of interest" description="Disordered" evidence="6">
    <location>
        <begin position="1191"/>
        <end position="1254"/>
    </location>
</feature>
<dbReference type="SMART" id="SM00249">
    <property type="entry name" value="PHD"/>
    <property type="match status" value="3"/>
</dbReference>